<name>A0A6S6VWN3_9PLEO</name>
<dbReference type="EMBL" id="HG992979">
    <property type="protein sequence ID" value="CAE7020808.1"/>
    <property type="molecule type" value="Genomic_DNA"/>
</dbReference>
<evidence type="ECO:0000313" key="2">
    <source>
        <dbReference type="Proteomes" id="UP000472372"/>
    </source>
</evidence>
<proteinExistence type="predicted"/>
<gene>
    <name evidence="1" type="ORF">PTTW11_03146</name>
</gene>
<dbReference type="Proteomes" id="UP000472372">
    <property type="component" value="Chromosome 3"/>
</dbReference>
<organism evidence="1 2">
    <name type="scientific">Pyrenophora teres f. teres</name>
    <dbReference type="NCBI Taxonomy" id="97479"/>
    <lineage>
        <taxon>Eukaryota</taxon>
        <taxon>Fungi</taxon>
        <taxon>Dikarya</taxon>
        <taxon>Ascomycota</taxon>
        <taxon>Pezizomycotina</taxon>
        <taxon>Dothideomycetes</taxon>
        <taxon>Pleosporomycetidae</taxon>
        <taxon>Pleosporales</taxon>
        <taxon>Pleosporineae</taxon>
        <taxon>Pleosporaceae</taxon>
        <taxon>Pyrenophora</taxon>
    </lineage>
</organism>
<evidence type="ECO:0000313" key="1">
    <source>
        <dbReference type="EMBL" id="CAE7020808.1"/>
    </source>
</evidence>
<protein>
    <submittedName>
        <fullName evidence="1">Uncharacterized protein</fullName>
    </submittedName>
</protein>
<dbReference type="AlphaFoldDB" id="A0A6S6VWN3"/>
<reference evidence="1" key="1">
    <citation type="submission" date="2021-02" db="EMBL/GenBank/DDBJ databases">
        <authorList>
            <person name="Syme A R."/>
            <person name="Syme A R."/>
            <person name="Moolhuijzen P."/>
        </authorList>
    </citation>
    <scope>NUCLEOTIDE SEQUENCE</scope>
    <source>
        <strain evidence="1">W1-1</strain>
    </source>
</reference>
<accession>A0A6S6VWN3</accession>
<sequence>MLFRLLIAPIFIGFALAQNVCDCCHGNEYNGGSFAGHWHTQGRRRVGYCRQSIGGGEDPLGCSNLCT</sequence>